<feature type="repeat" description="ANK" evidence="3">
    <location>
        <begin position="94"/>
        <end position="117"/>
    </location>
</feature>
<dbReference type="SUPFAM" id="SSF48403">
    <property type="entry name" value="Ankyrin repeat"/>
    <property type="match status" value="1"/>
</dbReference>
<feature type="repeat" description="ANK" evidence="3">
    <location>
        <begin position="61"/>
        <end position="93"/>
    </location>
</feature>
<evidence type="ECO:0000256" key="3">
    <source>
        <dbReference type="PROSITE-ProRule" id="PRU00023"/>
    </source>
</evidence>
<organism evidence="4">
    <name type="scientific">Arcella intermedia</name>
    <dbReference type="NCBI Taxonomy" id="1963864"/>
    <lineage>
        <taxon>Eukaryota</taxon>
        <taxon>Amoebozoa</taxon>
        <taxon>Tubulinea</taxon>
        <taxon>Elardia</taxon>
        <taxon>Arcellinida</taxon>
        <taxon>Sphaerothecina</taxon>
        <taxon>Arcellidae</taxon>
        <taxon>Arcella</taxon>
    </lineage>
</organism>
<dbReference type="EMBL" id="GIBP01006577">
    <property type="protein sequence ID" value="NDV35546.1"/>
    <property type="molecule type" value="Transcribed_RNA"/>
</dbReference>
<dbReference type="PANTHER" id="PTHR24198:SF165">
    <property type="entry name" value="ANKYRIN REPEAT-CONTAINING PROTEIN-RELATED"/>
    <property type="match status" value="1"/>
</dbReference>
<keyword evidence="2 3" id="KW-0040">ANK repeat</keyword>
<evidence type="ECO:0000313" key="4">
    <source>
        <dbReference type="EMBL" id="NDV35546.1"/>
    </source>
</evidence>
<dbReference type="Pfam" id="PF12796">
    <property type="entry name" value="Ank_2"/>
    <property type="match status" value="1"/>
</dbReference>
<dbReference type="InterPro" id="IPR036770">
    <property type="entry name" value="Ankyrin_rpt-contain_sf"/>
</dbReference>
<keyword evidence="1" id="KW-0677">Repeat</keyword>
<evidence type="ECO:0000256" key="2">
    <source>
        <dbReference type="ARBA" id="ARBA00023043"/>
    </source>
</evidence>
<evidence type="ECO:0000256" key="1">
    <source>
        <dbReference type="ARBA" id="ARBA00022737"/>
    </source>
</evidence>
<dbReference type="PROSITE" id="PS50088">
    <property type="entry name" value="ANK_REPEAT"/>
    <property type="match status" value="3"/>
</dbReference>
<protein>
    <submittedName>
        <fullName evidence="4">Uncharacterized protein</fullName>
    </submittedName>
</protein>
<sequence length="247" mass="27793">MAATKNINATKIFIKAGANLEAKENDLHWTPLFYAIHANNVQIVKLLIDLKADVNSRTKNYEQTPLMLSCYMGRIEITSLLLGAHADVHLKDKNGETALHLSVKEGHLEVVKLLINHKNTSFFEESGLGLNPLDISIIKLLSPLPGHRVTQSSDDVSISSKYRNIYHYLHSVLGTNRELATYTQVNRVNDLMLESAYIAAKKDTRSRQHVDDFHPNSLVEYSVERMMDMPPMDSSVDEIEGCNNECC</sequence>
<reference evidence="4" key="1">
    <citation type="journal article" date="2020" name="J. Eukaryot. Microbiol.">
        <title>De novo Sequencing, Assembly and Annotation of the Transcriptome for the Free-Living Testate Amoeba Arcella intermedia.</title>
        <authorList>
            <person name="Ribeiro G.M."/>
            <person name="Porfirio-Sousa A.L."/>
            <person name="Maurer-Alcala X.X."/>
            <person name="Katz L.A."/>
            <person name="Lahr D.J.G."/>
        </authorList>
    </citation>
    <scope>NUCLEOTIDE SEQUENCE</scope>
</reference>
<dbReference type="SMART" id="SM00248">
    <property type="entry name" value="ANK"/>
    <property type="match status" value="3"/>
</dbReference>
<dbReference type="PROSITE" id="PS50297">
    <property type="entry name" value="ANK_REP_REGION"/>
    <property type="match status" value="2"/>
</dbReference>
<dbReference type="InterPro" id="IPR002110">
    <property type="entry name" value="Ankyrin_rpt"/>
</dbReference>
<proteinExistence type="predicted"/>
<name>A0A6B2LET6_9EUKA</name>
<accession>A0A6B2LET6</accession>
<dbReference type="AlphaFoldDB" id="A0A6B2LET6"/>
<dbReference type="PANTHER" id="PTHR24198">
    <property type="entry name" value="ANKYRIN REPEAT AND PROTEIN KINASE DOMAIN-CONTAINING PROTEIN"/>
    <property type="match status" value="1"/>
</dbReference>
<dbReference type="Pfam" id="PF00023">
    <property type="entry name" value="Ank"/>
    <property type="match status" value="1"/>
</dbReference>
<dbReference type="Gene3D" id="1.25.40.20">
    <property type="entry name" value="Ankyrin repeat-containing domain"/>
    <property type="match status" value="1"/>
</dbReference>
<feature type="repeat" description="ANK" evidence="3">
    <location>
        <begin position="27"/>
        <end position="59"/>
    </location>
</feature>